<dbReference type="PANTHER" id="PTHR23093:SF18">
    <property type="entry name" value="GLUTAMATE RICH 6"/>
    <property type="match status" value="1"/>
</dbReference>
<dbReference type="InterPro" id="IPR011041">
    <property type="entry name" value="Quinoprot_gluc/sorb_DH_b-prop"/>
</dbReference>
<gene>
    <name evidence="2" type="ORF">PLEPLA_LOCUS42352</name>
</gene>
<evidence type="ECO:0000313" key="2">
    <source>
        <dbReference type="EMBL" id="CAB1454586.1"/>
    </source>
</evidence>
<name>A0A9N7VUH7_PLEPL</name>
<dbReference type="Proteomes" id="UP001153269">
    <property type="component" value="Unassembled WGS sequence"/>
</dbReference>
<accession>A0A9N7VUH7</accession>
<sequence length="418" mass="45387">MYGARGADVGGLPPLAELSLKCEYCGAKTRPSLGLTRLQEPEHQQLCEMLVKERDVCERRCDLTTVKEEDDDNKFFEDIPIGLGAQSEVKINTGYSAQAATETFAPASSVLRFRLSCAHGKGNWTVCSSGAPERCLKTEQEEPQDGTEFLQKYYSSGKTFLTLFRGGSAQVFYPSGHLAVIVVTEENGSVCIVYDDSKAPNPVMRAVFQSDGRAACYHSNGNIWLSLNTSGGQCLDEAGARVCRWSYPSGHLAVIVVTEENGSVCIVYDDSKAPNPVMRAVFQSDGRAACYHSNGNIWLSLNTSGGQCLDKAGARVCRWRWGGPLHPVFLSLNKAVGVRVFGRKQVFVSFLAQGQHAKFSVGTCCAQGESETDGPASGPSATKEELTALAARDRTLLAIHNLHQCLMKHCQNQLPKTT</sequence>
<dbReference type="InterPro" id="IPR029281">
    <property type="entry name" value="FAM194_C"/>
</dbReference>
<comment type="caution">
    <text evidence="2">The sequence shown here is derived from an EMBL/GenBank/DDBJ whole genome shotgun (WGS) entry which is preliminary data.</text>
</comment>
<evidence type="ECO:0000313" key="3">
    <source>
        <dbReference type="Proteomes" id="UP001153269"/>
    </source>
</evidence>
<dbReference type="SUPFAM" id="SSF50952">
    <property type="entry name" value="Soluble quinoprotein glucose dehydrogenase"/>
    <property type="match status" value="1"/>
</dbReference>
<reference evidence="2" key="1">
    <citation type="submission" date="2020-03" db="EMBL/GenBank/DDBJ databases">
        <authorList>
            <person name="Weist P."/>
        </authorList>
    </citation>
    <scope>NUCLEOTIDE SEQUENCE</scope>
</reference>
<protein>
    <recommendedName>
        <fullName evidence="1">FAM194 C-terminal domain-containing protein</fullName>
    </recommendedName>
</protein>
<dbReference type="Pfam" id="PF14977">
    <property type="entry name" value="FAM194"/>
    <property type="match status" value="1"/>
</dbReference>
<dbReference type="AlphaFoldDB" id="A0A9N7VUH7"/>
<dbReference type="PANTHER" id="PTHR23093">
    <property type="entry name" value="SIMILAR TO CHROMOSOME 3 OPEN READING FRAME 20"/>
    <property type="match status" value="1"/>
</dbReference>
<proteinExistence type="predicted"/>
<evidence type="ECO:0000259" key="1">
    <source>
        <dbReference type="Pfam" id="PF14977"/>
    </source>
</evidence>
<dbReference type="EMBL" id="CADEAL010004217">
    <property type="protein sequence ID" value="CAB1454586.1"/>
    <property type="molecule type" value="Genomic_DNA"/>
</dbReference>
<feature type="domain" description="FAM194 C-terminal" evidence="1">
    <location>
        <begin position="247"/>
        <end position="414"/>
    </location>
</feature>
<organism evidence="2 3">
    <name type="scientific">Pleuronectes platessa</name>
    <name type="common">European plaice</name>
    <dbReference type="NCBI Taxonomy" id="8262"/>
    <lineage>
        <taxon>Eukaryota</taxon>
        <taxon>Metazoa</taxon>
        <taxon>Chordata</taxon>
        <taxon>Craniata</taxon>
        <taxon>Vertebrata</taxon>
        <taxon>Euteleostomi</taxon>
        <taxon>Actinopterygii</taxon>
        <taxon>Neopterygii</taxon>
        <taxon>Teleostei</taxon>
        <taxon>Neoteleostei</taxon>
        <taxon>Acanthomorphata</taxon>
        <taxon>Carangaria</taxon>
        <taxon>Pleuronectiformes</taxon>
        <taxon>Pleuronectoidei</taxon>
        <taxon>Pleuronectidae</taxon>
        <taxon>Pleuronectes</taxon>
    </lineage>
</organism>
<keyword evidence="3" id="KW-1185">Reference proteome</keyword>